<name>A0A7V7GSZ8_9GAMM</name>
<evidence type="ECO:0000313" key="3">
    <source>
        <dbReference type="Proteomes" id="UP000463138"/>
    </source>
</evidence>
<evidence type="ECO:0008006" key="4">
    <source>
        <dbReference type="Google" id="ProtNLM"/>
    </source>
</evidence>
<evidence type="ECO:0000256" key="1">
    <source>
        <dbReference type="SAM" id="Phobius"/>
    </source>
</evidence>
<dbReference type="AlphaFoldDB" id="A0A7V7GSZ8"/>
<evidence type="ECO:0000313" key="2">
    <source>
        <dbReference type="EMBL" id="KAA0694203.1"/>
    </source>
</evidence>
<protein>
    <recommendedName>
        <fullName evidence="4">Transmembrane protein</fullName>
    </recommendedName>
</protein>
<dbReference type="RefSeq" id="WP_149333037.1">
    <property type="nucleotide sequence ID" value="NZ_QOVF01000003.1"/>
</dbReference>
<organism evidence="2 3">
    <name type="scientific">Halopseudomonas laoshanensis</name>
    <dbReference type="NCBI Taxonomy" id="2268758"/>
    <lineage>
        <taxon>Bacteria</taxon>
        <taxon>Pseudomonadati</taxon>
        <taxon>Pseudomonadota</taxon>
        <taxon>Gammaproteobacteria</taxon>
        <taxon>Pseudomonadales</taxon>
        <taxon>Pseudomonadaceae</taxon>
        <taxon>Halopseudomonas</taxon>
    </lineage>
</organism>
<keyword evidence="1" id="KW-0812">Transmembrane</keyword>
<gene>
    <name evidence="2" type="ORF">DT594_12935</name>
</gene>
<proteinExistence type="predicted"/>
<dbReference type="OrthoDB" id="9785445at2"/>
<dbReference type="Proteomes" id="UP000463138">
    <property type="component" value="Unassembled WGS sequence"/>
</dbReference>
<feature type="transmembrane region" description="Helical" evidence="1">
    <location>
        <begin position="20"/>
        <end position="42"/>
    </location>
</feature>
<accession>A0A7V7GSZ8</accession>
<keyword evidence="1" id="KW-1133">Transmembrane helix</keyword>
<comment type="caution">
    <text evidence="2">The sequence shown here is derived from an EMBL/GenBank/DDBJ whole genome shotgun (WGS) entry which is preliminary data.</text>
</comment>
<reference evidence="2 3" key="1">
    <citation type="submission" date="2018-07" db="EMBL/GenBank/DDBJ databases">
        <title>Pseudomonas laoshanensis sp. nov., isolated from soil.</title>
        <authorList>
            <person name="Sun J."/>
            <person name="Yu L."/>
            <person name="Wang M."/>
            <person name="Zhang C."/>
        </authorList>
    </citation>
    <scope>NUCLEOTIDE SEQUENCE [LARGE SCALE GENOMIC DNA]</scope>
    <source>
        <strain evidence="2 3">Y22</strain>
    </source>
</reference>
<keyword evidence="1" id="KW-0472">Membrane</keyword>
<dbReference type="EMBL" id="QOVF01000003">
    <property type="protein sequence ID" value="KAA0694203.1"/>
    <property type="molecule type" value="Genomic_DNA"/>
</dbReference>
<keyword evidence="3" id="KW-1185">Reference proteome</keyword>
<sequence length="199" mass="21878">MSSSDTSPTTAKKPRGQLKLLAIFAVVIGPIVIAGIMAKVGYEPQSNTNRSDLVEPQIQLEDWQLAADPVGYGSPWRVLVTSPQACEEACLQLLHEARQINVALGREAGRVKHMLALATQPPAELLEQLESEYPRLEKGTLDSAAYQNSLNQHPQEWQQGPQLWVVDPLGRVVLHQDADKPGKQLLDDLKHLLKVSKVG</sequence>